<proteinExistence type="predicted"/>
<dbReference type="AlphaFoldDB" id="Q822G1"/>
<evidence type="ECO:0000313" key="1">
    <source>
        <dbReference type="EMBL" id="AAP05463.1"/>
    </source>
</evidence>
<dbReference type="Proteomes" id="UP000002193">
    <property type="component" value="Chromosome"/>
</dbReference>
<name>Q822G1_CHLCV</name>
<evidence type="ECO:0000313" key="2">
    <source>
        <dbReference type="Proteomes" id="UP000002193"/>
    </source>
</evidence>
<gene>
    <name evidence="1" type="ordered locus">CCA_00722</name>
</gene>
<dbReference type="HOGENOM" id="CLU_2080573_0_0_0"/>
<keyword evidence="2" id="KW-1185">Reference proteome</keyword>
<organism evidence="1 2">
    <name type="scientific">Chlamydia caviae (strain ATCC VR-813 / DSM 19441 / 03DC25 / GPIC)</name>
    <name type="common">Chlamydophila caviae</name>
    <dbReference type="NCBI Taxonomy" id="227941"/>
    <lineage>
        <taxon>Bacteria</taxon>
        <taxon>Pseudomonadati</taxon>
        <taxon>Chlamydiota</taxon>
        <taxon>Chlamydiia</taxon>
        <taxon>Chlamydiales</taxon>
        <taxon>Chlamydiaceae</taxon>
        <taxon>Chlamydia/Chlamydophila group</taxon>
        <taxon>Chlamydia</taxon>
    </lineage>
</organism>
<protein>
    <submittedName>
        <fullName evidence="1">Conserved domain protein</fullName>
    </submittedName>
</protein>
<dbReference type="EMBL" id="AE015925">
    <property type="protein sequence ID" value="AAP05463.1"/>
    <property type="molecule type" value="Genomic_DNA"/>
</dbReference>
<accession>Q822G1</accession>
<sequence>MYFLSRTKPYSGFSVSLNNLAAARITYFRTPMHKNEVLVHGSAKVWSYRCIHEASLYGQNSFLTLTYEDRNLPEKGSLVRRDVRLFLMRFCSSRARFSLRCARPMPVYSVSGLIDHF</sequence>
<dbReference type="KEGG" id="cca:CCA_00722"/>
<reference evidence="1 2" key="1">
    <citation type="journal article" date="2003" name="Nucleic Acids Res.">
        <title>Genome sequence of Chlamydophila caviae (Chlamydia psittaci GPIC): examining the role of niche-specific genes in the evolution of the Chlamydiaceae.</title>
        <authorList>
            <person name="Read T.D."/>
            <person name="Myers G.S.A."/>
            <person name="Brunham R.C."/>
            <person name="Nelson W.C."/>
            <person name="Paulsen I.T."/>
            <person name="Heidelberg J.F."/>
            <person name="Holtzapple E.K."/>
            <person name="Khouri H.M."/>
            <person name="Federova N.B."/>
            <person name="Carty H.A."/>
            <person name="Umayam L.A."/>
            <person name="Haft D.H."/>
            <person name="Peterson J.D."/>
            <person name="Beanan M.J."/>
            <person name="White O."/>
            <person name="Salzberg S.L."/>
            <person name="Hsia R.-C."/>
            <person name="McClarty G."/>
            <person name="Rank R.G."/>
            <person name="Bavoil P.M."/>
            <person name="Fraser C.M."/>
        </authorList>
    </citation>
    <scope>NUCLEOTIDE SEQUENCE [LARGE SCALE GENOMIC DNA]</scope>
    <source>
        <strain evidence="2">ATCC VR-813 / DSM 19441 / 03DC25 / GPIC</strain>
    </source>
</reference>
<dbReference type="STRING" id="227941.CCA_00722"/>